<sequence length="315" mass="33789">MPETTTPGTTTPGTTPGTTAGTAAGQPPTVRRRWSARGGGDGAPPRADVGRVLLYLGVGLGGLIMLFPFLWTVVTSITPGGNLSGGPSLIVEDPTMDAYRTLFDTLPMWRIVLNSFGIAVASTLCQLVTGSMAAYGFARLQFRGKNVIFALYLATLMVPLQVLVVPLFIQMTRLNLNDTYFALLAPSVASAFGIFLLKQAMESVPRELDEAATIDGASHLRIYATVILPLVRPALATLTVFAFMSSWNSFLWPLVVVRSPELMTLPLGLSTLHGQFTTEWNVVMAGSVVSILPIAIVYMFAQRHIIAGMAHTGFK</sequence>
<keyword evidence="3" id="KW-1003">Cell membrane</keyword>
<feature type="region of interest" description="Disordered" evidence="8">
    <location>
        <begin position="1"/>
        <end position="43"/>
    </location>
</feature>
<gene>
    <name evidence="10" type="ORF">G1H10_20190</name>
</gene>
<dbReference type="GO" id="GO:0055085">
    <property type="term" value="P:transmembrane transport"/>
    <property type="evidence" value="ECO:0007669"/>
    <property type="project" value="InterPro"/>
</dbReference>
<evidence type="ECO:0000256" key="6">
    <source>
        <dbReference type="ARBA" id="ARBA00023136"/>
    </source>
</evidence>
<dbReference type="GO" id="GO:0005886">
    <property type="term" value="C:plasma membrane"/>
    <property type="evidence" value="ECO:0007669"/>
    <property type="project" value="UniProtKB-SubCell"/>
</dbReference>
<keyword evidence="4 7" id="KW-0812">Transmembrane</keyword>
<name>A0A6L9SBP9_9ACTN</name>
<evidence type="ECO:0000256" key="7">
    <source>
        <dbReference type="RuleBase" id="RU363032"/>
    </source>
</evidence>
<evidence type="ECO:0000256" key="5">
    <source>
        <dbReference type="ARBA" id="ARBA00022989"/>
    </source>
</evidence>
<dbReference type="EMBL" id="JAAGOA010000015">
    <property type="protein sequence ID" value="NEE02493.1"/>
    <property type="molecule type" value="Genomic_DNA"/>
</dbReference>
<proteinExistence type="inferred from homology"/>
<feature type="transmembrane region" description="Helical" evidence="7">
    <location>
        <begin position="52"/>
        <end position="74"/>
    </location>
</feature>
<dbReference type="SUPFAM" id="SSF161098">
    <property type="entry name" value="MetI-like"/>
    <property type="match status" value="1"/>
</dbReference>
<dbReference type="Proteomes" id="UP000475214">
    <property type="component" value="Unassembled WGS sequence"/>
</dbReference>
<organism evidence="10 11">
    <name type="scientific">Phytoactinopolyspora halotolerans</name>
    <dbReference type="NCBI Taxonomy" id="1981512"/>
    <lineage>
        <taxon>Bacteria</taxon>
        <taxon>Bacillati</taxon>
        <taxon>Actinomycetota</taxon>
        <taxon>Actinomycetes</taxon>
        <taxon>Jiangellales</taxon>
        <taxon>Jiangellaceae</taxon>
        <taxon>Phytoactinopolyspora</taxon>
    </lineage>
</organism>
<feature type="domain" description="ABC transmembrane type-1" evidence="9">
    <location>
        <begin position="112"/>
        <end position="301"/>
    </location>
</feature>
<dbReference type="CDD" id="cd06261">
    <property type="entry name" value="TM_PBP2"/>
    <property type="match status" value="1"/>
</dbReference>
<protein>
    <submittedName>
        <fullName evidence="10">Carbohydrate ABC transporter permease</fullName>
    </submittedName>
</protein>
<dbReference type="PROSITE" id="PS50928">
    <property type="entry name" value="ABC_TM1"/>
    <property type="match status" value="1"/>
</dbReference>
<dbReference type="InterPro" id="IPR035906">
    <property type="entry name" value="MetI-like_sf"/>
</dbReference>
<evidence type="ECO:0000256" key="2">
    <source>
        <dbReference type="ARBA" id="ARBA00022448"/>
    </source>
</evidence>
<keyword evidence="5 7" id="KW-1133">Transmembrane helix</keyword>
<evidence type="ECO:0000256" key="1">
    <source>
        <dbReference type="ARBA" id="ARBA00004651"/>
    </source>
</evidence>
<dbReference type="RefSeq" id="WP_163741110.1">
    <property type="nucleotide sequence ID" value="NZ_JAAGOA010000015.1"/>
</dbReference>
<evidence type="ECO:0000259" key="9">
    <source>
        <dbReference type="PROSITE" id="PS50928"/>
    </source>
</evidence>
<accession>A0A6L9SBP9</accession>
<keyword evidence="6 7" id="KW-0472">Membrane</keyword>
<comment type="caution">
    <text evidence="10">The sequence shown here is derived from an EMBL/GenBank/DDBJ whole genome shotgun (WGS) entry which is preliminary data.</text>
</comment>
<evidence type="ECO:0000313" key="11">
    <source>
        <dbReference type="Proteomes" id="UP000475214"/>
    </source>
</evidence>
<feature type="transmembrane region" description="Helical" evidence="7">
    <location>
        <begin position="222"/>
        <end position="244"/>
    </location>
</feature>
<comment type="subcellular location">
    <subcellularLocation>
        <location evidence="1 7">Cell membrane</location>
        <topology evidence="1 7">Multi-pass membrane protein</topology>
    </subcellularLocation>
</comment>
<reference evidence="10 11" key="1">
    <citation type="submission" date="2020-02" db="EMBL/GenBank/DDBJ databases">
        <authorList>
            <person name="Li X.-J."/>
            <person name="Han X.-M."/>
        </authorList>
    </citation>
    <scope>NUCLEOTIDE SEQUENCE [LARGE SCALE GENOMIC DNA]</scope>
    <source>
        <strain evidence="10 11">CCTCC AB 2017055</strain>
    </source>
</reference>
<feature type="transmembrane region" description="Helical" evidence="7">
    <location>
        <begin position="181"/>
        <end position="201"/>
    </location>
</feature>
<dbReference type="PANTHER" id="PTHR43744:SF12">
    <property type="entry name" value="ABC TRANSPORTER PERMEASE PROTEIN MG189-RELATED"/>
    <property type="match status" value="1"/>
</dbReference>
<keyword evidence="11" id="KW-1185">Reference proteome</keyword>
<comment type="similarity">
    <text evidence="7">Belongs to the binding-protein-dependent transport system permease family.</text>
</comment>
<dbReference type="PANTHER" id="PTHR43744">
    <property type="entry name" value="ABC TRANSPORTER PERMEASE PROTEIN MG189-RELATED-RELATED"/>
    <property type="match status" value="1"/>
</dbReference>
<dbReference type="AlphaFoldDB" id="A0A6L9SBP9"/>
<evidence type="ECO:0000313" key="10">
    <source>
        <dbReference type="EMBL" id="NEE02493.1"/>
    </source>
</evidence>
<feature type="transmembrane region" description="Helical" evidence="7">
    <location>
        <begin position="147"/>
        <end position="169"/>
    </location>
</feature>
<dbReference type="InterPro" id="IPR000515">
    <property type="entry name" value="MetI-like"/>
</dbReference>
<dbReference type="Gene3D" id="1.10.3720.10">
    <property type="entry name" value="MetI-like"/>
    <property type="match status" value="1"/>
</dbReference>
<feature type="transmembrane region" description="Helical" evidence="7">
    <location>
        <begin position="280"/>
        <end position="301"/>
    </location>
</feature>
<feature type="transmembrane region" description="Helical" evidence="7">
    <location>
        <begin position="111"/>
        <end position="135"/>
    </location>
</feature>
<evidence type="ECO:0000256" key="8">
    <source>
        <dbReference type="SAM" id="MobiDB-lite"/>
    </source>
</evidence>
<dbReference type="Pfam" id="PF00528">
    <property type="entry name" value="BPD_transp_1"/>
    <property type="match status" value="1"/>
</dbReference>
<keyword evidence="2 7" id="KW-0813">Transport</keyword>
<evidence type="ECO:0000256" key="4">
    <source>
        <dbReference type="ARBA" id="ARBA00022692"/>
    </source>
</evidence>
<feature type="compositionally biased region" description="Low complexity" evidence="8">
    <location>
        <begin position="1"/>
        <end position="29"/>
    </location>
</feature>
<evidence type="ECO:0000256" key="3">
    <source>
        <dbReference type="ARBA" id="ARBA00022475"/>
    </source>
</evidence>